<gene>
    <name evidence="7" type="primary">ispD</name>
    <name evidence="9" type="ORF">FNH21_13235</name>
</gene>
<dbReference type="AlphaFoldDB" id="A0A7X1TPB2"/>
<organism evidence="9 10">
    <name type="scientific">Arthrobacter bussei</name>
    <dbReference type="NCBI Taxonomy" id="2594179"/>
    <lineage>
        <taxon>Bacteria</taxon>
        <taxon>Bacillati</taxon>
        <taxon>Actinomycetota</taxon>
        <taxon>Actinomycetes</taxon>
        <taxon>Micrococcales</taxon>
        <taxon>Micrococcaceae</taxon>
        <taxon>Arthrobacter</taxon>
    </lineage>
</organism>
<proteinExistence type="inferred from homology"/>
<dbReference type="Proteomes" id="UP000326464">
    <property type="component" value="Unassembled WGS sequence"/>
</dbReference>
<dbReference type="EMBL" id="VJXX01000004">
    <property type="protein sequence ID" value="MPY11664.1"/>
    <property type="molecule type" value="Genomic_DNA"/>
</dbReference>
<feature type="site" description="Positions MEP for the nucleophilic attack" evidence="7">
    <location>
        <position position="163"/>
    </location>
</feature>
<dbReference type="Gene3D" id="3.90.550.10">
    <property type="entry name" value="Spore Coat Polysaccharide Biosynthesis Protein SpsA, Chain A"/>
    <property type="match status" value="1"/>
</dbReference>
<dbReference type="SUPFAM" id="SSF53448">
    <property type="entry name" value="Nucleotide-diphospho-sugar transferases"/>
    <property type="match status" value="1"/>
</dbReference>
<dbReference type="UniPathway" id="UPA00056">
    <property type="reaction ID" value="UER00093"/>
</dbReference>
<dbReference type="GO" id="GO:0050518">
    <property type="term" value="F:2-C-methyl-D-erythritol 4-phosphate cytidylyltransferase activity"/>
    <property type="evidence" value="ECO:0007669"/>
    <property type="project" value="UniProtKB-UniRule"/>
</dbReference>
<evidence type="ECO:0000313" key="9">
    <source>
        <dbReference type="EMBL" id="MPY11664.1"/>
    </source>
</evidence>
<feature type="region of interest" description="Disordered" evidence="8">
    <location>
        <begin position="237"/>
        <end position="256"/>
    </location>
</feature>
<evidence type="ECO:0000256" key="1">
    <source>
        <dbReference type="ARBA" id="ARBA00001282"/>
    </source>
</evidence>
<keyword evidence="4 7" id="KW-0808">Transferase</keyword>
<dbReference type="InterPro" id="IPR029044">
    <property type="entry name" value="Nucleotide-diphossugar_trans"/>
</dbReference>
<dbReference type="GO" id="GO:0019288">
    <property type="term" value="P:isopentenyl diphosphate biosynthetic process, methylerythritol 4-phosphate pathway"/>
    <property type="evidence" value="ECO:0007669"/>
    <property type="project" value="UniProtKB-UniRule"/>
</dbReference>
<evidence type="ECO:0000313" key="10">
    <source>
        <dbReference type="Proteomes" id="UP000326464"/>
    </source>
</evidence>
<dbReference type="HAMAP" id="MF_00108">
    <property type="entry name" value="IspD"/>
    <property type="match status" value="1"/>
</dbReference>
<dbReference type="Pfam" id="PF01128">
    <property type="entry name" value="IspD"/>
    <property type="match status" value="1"/>
</dbReference>
<dbReference type="PANTHER" id="PTHR32125:SF4">
    <property type="entry name" value="2-C-METHYL-D-ERYTHRITOL 4-PHOSPHATE CYTIDYLYLTRANSFERASE, CHLOROPLASTIC"/>
    <property type="match status" value="1"/>
</dbReference>
<keyword evidence="5 7" id="KW-0548">Nucleotidyltransferase</keyword>
<reference evidence="10" key="1">
    <citation type="submission" date="2019-07" db="EMBL/GenBank/DDBJ databases">
        <title>Arthrobacter KR32 sp. nov., isolated from mountain cheese made of cows milk.</title>
        <authorList>
            <person name="Flegler A."/>
        </authorList>
    </citation>
    <scope>NUCLEOTIDE SEQUENCE [LARGE SCALE GENOMIC DNA]</scope>
    <source>
        <strain evidence="10">KR32</strain>
    </source>
</reference>
<evidence type="ECO:0000256" key="6">
    <source>
        <dbReference type="ARBA" id="ARBA00023229"/>
    </source>
</evidence>
<feature type="site" description="Transition state stabilizer" evidence="7">
    <location>
        <position position="21"/>
    </location>
</feature>
<evidence type="ECO:0000256" key="7">
    <source>
        <dbReference type="HAMAP-Rule" id="MF_00108"/>
    </source>
</evidence>
<evidence type="ECO:0000256" key="5">
    <source>
        <dbReference type="ARBA" id="ARBA00022695"/>
    </source>
</evidence>
<dbReference type="OrthoDB" id="9802561at2"/>
<evidence type="ECO:0000256" key="3">
    <source>
        <dbReference type="ARBA" id="ARBA00009789"/>
    </source>
</evidence>
<sequence>MQQPAPPVVGLIVVAAGTGQRLGHGIPKARVLCGGRTLLEHALDAVSASGVAAAVVVVLPPGDAVLAAVVEAAAGAAPQGCHITSVSGGASRVASVRAGLAALPPAAKIVLVHDAARALTPPAVFRRVAAAVRAGAPAVIPVVPVADTVKVVRADVVESTPDRAGLRAVQTPQGFDAASLRSAHGGAAAADPGITDDAMLMEALGVPVRVVDGDPLAFKVTTPLDLTVAEAVLALRRDGRGAADPSPSGRSTDVPE</sequence>
<dbReference type="PROSITE" id="PS01295">
    <property type="entry name" value="ISPD"/>
    <property type="match status" value="1"/>
</dbReference>
<dbReference type="NCBIfam" id="TIGR00453">
    <property type="entry name" value="ispD"/>
    <property type="match status" value="1"/>
</dbReference>
<comment type="catalytic activity">
    <reaction evidence="1 7">
        <text>2-C-methyl-D-erythritol 4-phosphate + CTP + H(+) = 4-CDP-2-C-methyl-D-erythritol + diphosphate</text>
        <dbReference type="Rhea" id="RHEA:13429"/>
        <dbReference type="ChEBI" id="CHEBI:15378"/>
        <dbReference type="ChEBI" id="CHEBI:33019"/>
        <dbReference type="ChEBI" id="CHEBI:37563"/>
        <dbReference type="ChEBI" id="CHEBI:57823"/>
        <dbReference type="ChEBI" id="CHEBI:58262"/>
        <dbReference type="EC" id="2.7.7.60"/>
    </reaction>
</comment>
<keyword evidence="6 7" id="KW-0414">Isoprene biosynthesis</keyword>
<dbReference type="EC" id="2.7.7.60" evidence="7"/>
<evidence type="ECO:0000256" key="8">
    <source>
        <dbReference type="SAM" id="MobiDB-lite"/>
    </source>
</evidence>
<dbReference type="InterPro" id="IPR034683">
    <property type="entry name" value="IspD/TarI"/>
</dbReference>
<feature type="site" description="Positions MEP for the nucleophilic attack" evidence="7">
    <location>
        <position position="219"/>
    </location>
</feature>
<evidence type="ECO:0000256" key="4">
    <source>
        <dbReference type="ARBA" id="ARBA00022679"/>
    </source>
</evidence>
<dbReference type="PANTHER" id="PTHR32125">
    <property type="entry name" value="2-C-METHYL-D-ERYTHRITOL 4-PHOSPHATE CYTIDYLYLTRANSFERASE, CHLOROPLASTIC"/>
    <property type="match status" value="1"/>
</dbReference>
<feature type="site" description="Transition state stabilizer" evidence="7">
    <location>
        <position position="28"/>
    </location>
</feature>
<comment type="function">
    <text evidence="7">Catalyzes the formation of 4-diphosphocytidyl-2-C-methyl-D-erythritol from CTP and 2-C-methyl-D-erythritol 4-phosphate (MEP).</text>
</comment>
<dbReference type="InterPro" id="IPR018294">
    <property type="entry name" value="ISPD_synthase_CS"/>
</dbReference>
<comment type="pathway">
    <text evidence="2 7">Isoprenoid biosynthesis; isopentenyl diphosphate biosynthesis via DXP pathway; isopentenyl diphosphate from 1-deoxy-D-xylulose 5-phosphate: step 2/6.</text>
</comment>
<name>A0A7X1TPB2_9MICC</name>
<protein>
    <recommendedName>
        <fullName evidence="7">2-C-methyl-D-erythritol 4-phosphate cytidylyltransferase</fullName>
        <ecNumber evidence="7">2.7.7.60</ecNumber>
    </recommendedName>
    <alternativeName>
        <fullName evidence="7">4-diphosphocytidyl-2C-methyl-D-erythritol synthase</fullName>
    </alternativeName>
    <alternativeName>
        <fullName evidence="7">MEP cytidylyltransferase</fullName>
        <shortName evidence="7">MCT</shortName>
    </alternativeName>
</protein>
<accession>A0A7X1TPB2</accession>
<comment type="similarity">
    <text evidence="3 7">Belongs to the IspD/TarI cytidylyltransferase family. IspD subfamily.</text>
</comment>
<evidence type="ECO:0000256" key="2">
    <source>
        <dbReference type="ARBA" id="ARBA00004787"/>
    </source>
</evidence>
<comment type="caution">
    <text evidence="9">The sequence shown here is derived from an EMBL/GenBank/DDBJ whole genome shotgun (WGS) entry which is preliminary data.</text>
</comment>
<dbReference type="FunFam" id="3.90.550.10:FF:000003">
    <property type="entry name" value="2-C-methyl-D-erythritol 4-phosphate cytidylyltransferase"/>
    <property type="match status" value="1"/>
</dbReference>
<dbReference type="InterPro" id="IPR050088">
    <property type="entry name" value="IspD/TarI_cytidylyltransf_bact"/>
</dbReference>
<keyword evidence="10" id="KW-1185">Reference proteome</keyword>
<dbReference type="InterPro" id="IPR001228">
    <property type="entry name" value="IspD"/>
</dbReference>